<keyword evidence="3" id="KW-1185">Reference proteome</keyword>
<dbReference type="EMBL" id="JBFTWV010000133">
    <property type="protein sequence ID" value="KAL2785822.1"/>
    <property type="molecule type" value="Genomic_DNA"/>
</dbReference>
<dbReference type="Proteomes" id="UP001610563">
    <property type="component" value="Unassembled WGS sequence"/>
</dbReference>
<accession>A0ABR4FRH5</accession>
<reference evidence="2 3" key="1">
    <citation type="submission" date="2024-07" db="EMBL/GenBank/DDBJ databases">
        <title>Section-level genome sequencing and comparative genomics of Aspergillus sections Usti and Cavernicolus.</title>
        <authorList>
            <consortium name="Lawrence Berkeley National Laboratory"/>
            <person name="Nybo J.L."/>
            <person name="Vesth T.C."/>
            <person name="Theobald S."/>
            <person name="Frisvad J.C."/>
            <person name="Larsen T.O."/>
            <person name="Kjaerboelling I."/>
            <person name="Rothschild-Mancinelli K."/>
            <person name="Lyhne E.K."/>
            <person name="Kogle M.E."/>
            <person name="Barry K."/>
            <person name="Clum A."/>
            <person name="Na H."/>
            <person name="Ledsgaard L."/>
            <person name="Lin J."/>
            <person name="Lipzen A."/>
            <person name="Kuo A."/>
            <person name="Riley R."/>
            <person name="Mondo S."/>
            <person name="Labutti K."/>
            <person name="Haridas S."/>
            <person name="Pangalinan J."/>
            <person name="Salamov A.A."/>
            <person name="Simmons B.A."/>
            <person name="Magnuson J.K."/>
            <person name="Chen J."/>
            <person name="Drula E."/>
            <person name="Henrissat B."/>
            <person name="Wiebenga A."/>
            <person name="Lubbers R.J."/>
            <person name="Gomes A.C."/>
            <person name="Makela M.R."/>
            <person name="Stajich J."/>
            <person name="Grigoriev I.V."/>
            <person name="Mortensen U.H."/>
            <person name="De Vries R.P."/>
            <person name="Baker S.E."/>
            <person name="Andersen M.R."/>
        </authorList>
    </citation>
    <scope>NUCLEOTIDE SEQUENCE [LARGE SCALE GENOMIC DNA]</scope>
    <source>
        <strain evidence="2 3">CBS 209.92</strain>
    </source>
</reference>
<dbReference type="PANTHER" id="PTHR35391:SF5">
    <property type="entry name" value="DUF6590 DOMAIN-CONTAINING PROTEIN"/>
    <property type="match status" value="1"/>
</dbReference>
<proteinExistence type="predicted"/>
<feature type="region of interest" description="Disordered" evidence="1">
    <location>
        <begin position="578"/>
        <end position="631"/>
    </location>
</feature>
<organism evidence="2 3">
    <name type="scientific">Aspergillus keveii</name>
    <dbReference type="NCBI Taxonomy" id="714993"/>
    <lineage>
        <taxon>Eukaryota</taxon>
        <taxon>Fungi</taxon>
        <taxon>Dikarya</taxon>
        <taxon>Ascomycota</taxon>
        <taxon>Pezizomycotina</taxon>
        <taxon>Eurotiomycetes</taxon>
        <taxon>Eurotiomycetidae</taxon>
        <taxon>Eurotiales</taxon>
        <taxon>Aspergillaceae</taxon>
        <taxon>Aspergillus</taxon>
        <taxon>Aspergillus subgen. Nidulantes</taxon>
    </lineage>
</organism>
<feature type="compositionally biased region" description="Polar residues" evidence="1">
    <location>
        <begin position="579"/>
        <end position="590"/>
    </location>
</feature>
<comment type="caution">
    <text evidence="2">The sequence shown here is derived from an EMBL/GenBank/DDBJ whole genome shotgun (WGS) entry which is preliminary data.</text>
</comment>
<feature type="compositionally biased region" description="Basic and acidic residues" evidence="1">
    <location>
        <begin position="608"/>
        <end position="622"/>
    </location>
</feature>
<name>A0ABR4FRH5_9EURO</name>
<protein>
    <submittedName>
        <fullName evidence="2">Uncharacterized protein</fullName>
    </submittedName>
</protein>
<evidence type="ECO:0000256" key="1">
    <source>
        <dbReference type="SAM" id="MobiDB-lite"/>
    </source>
</evidence>
<evidence type="ECO:0000313" key="3">
    <source>
        <dbReference type="Proteomes" id="UP001610563"/>
    </source>
</evidence>
<dbReference type="PANTHER" id="PTHR35391">
    <property type="entry name" value="C2H2-TYPE DOMAIN-CONTAINING PROTEIN-RELATED"/>
    <property type="match status" value="1"/>
</dbReference>
<evidence type="ECO:0000313" key="2">
    <source>
        <dbReference type="EMBL" id="KAL2785822.1"/>
    </source>
</evidence>
<sequence>MAIAQKAAQCALSLEGILQAAPTEDARQEWENQIFRFNLWSANNFVFAPIRASMDWRLRNAPLLESSMCELLEDLQSALIRHAAIMKTANHQGETDRDNSVSDTLEDLFRLSRAIRRSGILRRFVKIESYIEFDENGVNLTDEFRKGVERLLVFRLKDSPASQILRERVVNTICLRQQHFASLRAKWENGTVQPAANSPAPVQPRSSLGATFSVRGSIASSPSPDKKKERVSIPTIMTATTAQPERVKLARSIKSAVSVEHEEFECNEEDLPLPPKVPPDAAEYECPFCYMVCSSSEFWGERWKKHIVPDIMPYFCVFDDCPTTNTLFESGRDWLRHMRERHVVTGWTCMDQSHGTTLIFDTQSRFKDHMYTCHTGEFADDELDDITAASHQRLAPHNLVTTCLFCPIDITASIPTDRMMDHVAKHMLSLARVSVSWQMEGESSDSQSSQQYLVVRNPGGHVPIPRSRSRRPLDMEMMNSEGYTVHRGGSFGKRLQEDFPSVDDENYDTDEEYAPDDGSLPEGDWEFFDTLWRDVRQDLQLPPLGMETGNEASIPEVQQHVQRRDTGHEDPMEAELYSASDQSVASSIISASYKPPGTQDSEYPQNDRYQEYHYERRVREASPPRGRVLRR</sequence>
<gene>
    <name evidence="2" type="ORF">BJX66DRAFT_342728</name>
</gene>